<dbReference type="EMBL" id="CCKQ01005163">
    <property type="protein sequence ID" value="CDW76317.1"/>
    <property type="molecule type" value="Genomic_DNA"/>
</dbReference>
<organism evidence="5 6">
    <name type="scientific">Stylonychia lemnae</name>
    <name type="common">Ciliate</name>
    <dbReference type="NCBI Taxonomy" id="5949"/>
    <lineage>
        <taxon>Eukaryota</taxon>
        <taxon>Sar</taxon>
        <taxon>Alveolata</taxon>
        <taxon>Ciliophora</taxon>
        <taxon>Intramacronucleata</taxon>
        <taxon>Spirotrichea</taxon>
        <taxon>Stichotrichia</taxon>
        <taxon>Sporadotrichida</taxon>
        <taxon>Oxytrichidae</taxon>
        <taxon>Stylonychinae</taxon>
        <taxon>Stylonychia</taxon>
    </lineage>
</organism>
<dbReference type="Pfam" id="PF14240">
    <property type="entry name" value="YHYH"/>
    <property type="match status" value="1"/>
</dbReference>
<sequence>MGQSSKCSIFCDNQSFSTCLDGNNQSEDWCDENCQVKKGYTCLSLDNKEMHCQKKQKSEQNPALNPVCGNGMLEMFEECDDFNSFSTDGCDSSCRIELGFTAIIEPNIQQIFQKQCELREGICLDQNKIDDDGCDSSCLTEQNKYCIYEKIKGDFKCYNREVQIFLLQYDLFQSKFQESVDNIQNTGSEYNDGGDEIQCRGMKLYPDGSCPPCQQVRKAFTDYNNEEQTQTGMRDLQLKATNDLLIIMTPSLPNHCSFPGISPKLNTIHFQVQQKNRNSLTGMLLDSEYKQISTFDGDDQNSVNNALCDGSWTQAGFLQQINPDYVEYSGYFESIVGIALNGVPIHTGNSEYGSDVFYPKQFGKKIYSNKKIKLDSCLGSAEYSGYYHYYGWSPCILPSGPIKCIDGQICDNIPKCKEDKLAYALSFMQIHEKTIMVIGIARDGHSILGPYKRDGTLWQPCDIDLCNGVEIAGIYYYVTTMFHPYTVGCWGPGPNKTVSQECSNNVKMCSSGSLLKSWMEMILLASILVYTILN</sequence>
<dbReference type="Proteomes" id="UP000039865">
    <property type="component" value="Unassembled WGS sequence"/>
</dbReference>
<dbReference type="OrthoDB" id="28293at2759"/>
<dbReference type="NCBIfam" id="TIGR02232">
    <property type="entry name" value="myxo_disulf_rpt"/>
    <property type="match status" value="1"/>
</dbReference>
<dbReference type="InterPro" id="IPR018378">
    <property type="entry name" value="C-type_lectin_CS"/>
</dbReference>
<reference evidence="5 6" key="1">
    <citation type="submission" date="2014-06" db="EMBL/GenBank/DDBJ databases">
        <authorList>
            <person name="Swart Estienne"/>
        </authorList>
    </citation>
    <scope>NUCLEOTIDE SEQUENCE [LARGE SCALE GENOMIC DNA]</scope>
    <source>
        <strain evidence="5 6">130c</strain>
    </source>
</reference>
<keyword evidence="3" id="KW-1015">Disulfide bond</keyword>
<evidence type="ECO:0000256" key="3">
    <source>
        <dbReference type="ARBA" id="ARBA00023157"/>
    </source>
</evidence>
<evidence type="ECO:0000256" key="1">
    <source>
        <dbReference type="ARBA" id="ARBA00022729"/>
    </source>
</evidence>
<keyword evidence="1" id="KW-0732">Signal</keyword>
<gene>
    <name evidence="5" type="primary">Contig2658.g2849</name>
    <name evidence="5" type="ORF">STYLEM_5317</name>
</gene>
<evidence type="ECO:0000256" key="2">
    <source>
        <dbReference type="ARBA" id="ARBA00022737"/>
    </source>
</evidence>
<proteinExistence type="predicted"/>
<accession>A0A078A3E1</accession>
<dbReference type="PROSITE" id="PS00615">
    <property type="entry name" value="C_TYPE_LECTIN_1"/>
    <property type="match status" value="1"/>
</dbReference>
<name>A0A078A3E1_STYLE</name>
<dbReference type="AlphaFoldDB" id="A0A078A3E1"/>
<dbReference type="InParanoid" id="A0A078A3E1"/>
<protein>
    <recommendedName>
        <fullName evidence="4">YHYH domain-containing protein</fullName>
    </recommendedName>
</protein>
<dbReference type="InterPro" id="IPR025924">
    <property type="entry name" value="YHYH_dom"/>
</dbReference>
<evidence type="ECO:0000313" key="6">
    <source>
        <dbReference type="Proteomes" id="UP000039865"/>
    </source>
</evidence>
<dbReference type="InterPro" id="IPR011936">
    <property type="entry name" value="Myxo_disulph_rpt"/>
</dbReference>
<keyword evidence="2" id="KW-0677">Repeat</keyword>
<evidence type="ECO:0000313" key="5">
    <source>
        <dbReference type="EMBL" id="CDW76317.1"/>
    </source>
</evidence>
<evidence type="ECO:0000259" key="4">
    <source>
        <dbReference type="Pfam" id="PF14240"/>
    </source>
</evidence>
<keyword evidence="6" id="KW-1185">Reference proteome</keyword>
<feature type="domain" description="YHYH" evidence="4">
    <location>
        <begin position="335"/>
        <end position="451"/>
    </location>
</feature>